<protein>
    <submittedName>
        <fullName evidence="2">Uncharacterized protein</fullName>
    </submittedName>
</protein>
<dbReference type="Proteomes" id="UP000178776">
    <property type="component" value="Chromosome"/>
</dbReference>
<feature type="region of interest" description="Disordered" evidence="1">
    <location>
        <begin position="58"/>
        <end position="98"/>
    </location>
</feature>
<dbReference type="AlphaFoldDB" id="A0A1D9LH78"/>
<name>A0A1D9LH78_9NEIS</name>
<feature type="region of interest" description="Disordered" evidence="1">
    <location>
        <begin position="1"/>
        <end position="32"/>
    </location>
</feature>
<evidence type="ECO:0000313" key="3">
    <source>
        <dbReference type="Proteomes" id="UP000178776"/>
    </source>
</evidence>
<proteinExistence type="predicted"/>
<evidence type="ECO:0000256" key="1">
    <source>
        <dbReference type="SAM" id="MobiDB-lite"/>
    </source>
</evidence>
<dbReference type="RefSeq" id="WP_070979912.1">
    <property type="nucleotide sequence ID" value="NZ_CP017707.1"/>
</dbReference>
<feature type="compositionally biased region" description="Low complexity" evidence="1">
    <location>
        <begin position="11"/>
        <end position="32"/>
    </location>
</feature>
<gene>
    <name evidence="2" type="ORF">BKX93_11650</name>
</gene>
<dbReference type="GeneID" id="68841864"/>
<accession>A0A1D9LH78</accession>
<evidence type="ECO:0000313" key="2">
    <source>
        <dbReference type="EMBL" id="AOZ50575.1"/>
    </source>
</evidence>
<reference evidence="2 3" key="1">
    <citation type="submission" date="2016-10" db="EMBL/GenBank/DDBJ databases">
        <title>Chromobacterium muskegensis sp. nov., an insecticidal bacterium isolated from Sphagnum bogs.</title>
        <authorList>
            <person name="Sparks M.E."/>
            <person name="Blackburn M.B."/>
            <person name="Gundersen-Rindal D.E."/>
            <person name="Mitchell A."/>
            <person name="Farrar R."/>
            <person name="Kuhar D."/>
        </authorList>
    </citation>
    <scope>NUCLEOTIDE SEQUENCE [LARGE SCALE GENOMIC DNA]</scope>
    <source>
        <strain evidence="2 3">21-1</strain>
    </source>
</reference>
<organism evidence="2 3">
    <name type="scientific">Chromobacterium vaccinii</name>
    <dbReference type="NCBI Taxonomy" id="1108595"/>
    <lineage>
        <taxon>Bacteria</taxon>
        <taxon>Pseudomonadati</taxon>
        <taxon>Pseudomonadota</taxon>
        <taxon>Betaproteobacteria</taxon>
        <taxon>Neisseriales</taxon>
        <taxon>Chromobacteriaceae</taxon>
        <taxon>Chromobacterium</taxon>
    </lineage>
</organism>
<feature type="region of interest" description="Disordered" evidence="1">
    <location>
        <begin position="221"/>
        <end position="253"/>
    </location>
</feature>
<dbReference type="KEGG" id="cvc:BKX93_11650"/>
<dbReference type="EMBL" id="CP017707">
    <property type="protein sequence ID" value="AOZ50575.1"/>
    <property type="molecule type" value="Genomic_DNA"/>
</dbReference>
<sequence length="253" mass="27411">MITLNTVRAESASSATQAPSAPRPQTDGAAPPAAIAAATVGISPLARLLADSAQLMESRAAGMSAAERQGLAEQAMNEISGPAYHARQDEYNNQMPKGGDAERLQLAASSTAFLQARQGGAMSAANPFSGLSREQLAAIVNDDSGRYTVNERRAADYAASDQEQAWRRQAVQAARAEYESTGSRRGFFEEVLRHYQGLPTFEQARYPSDYVEQLQNRIRLEPKLDNGDQDDSLWFPVRQLDNPPISNPQATQA</sequence>
<dbReference type="STRING" id="1108595.BKX93_11650"/>